<dbReference type="Gene3D" id="2.170.130.10">
    <property type="entry name" value="TonB-dependent receptor, plug domain"/>
    <property type="match status" value="1"/>
</dbReference>
<dbReference type="PROSITE" id="PS52016">
    <property type="entry name" value="TONB_DEPENDENT_REC_3"/>
    <property type="match status" value="1"/>
</dbReference>
<dbReference type="Gene3D" id="2.40.170.20">
    <property type="entry name" value="TonB-dependent receptor, beta-barrel domain"/>
    <property type="match status" value="1"/>
</dbReference>
<dbReference type="SUPFAM" id="SSF49464">
    <property type="entry name" value="Carboxypeptidase regulatory domain-like"/>
    <property type="match status" value="1"/>
</dbReference>
<feature type="domain" description="Secretin/TonB short N-terminal" evidence="9">
    <location>
        <begin position="46"/>
        <end position="98"/>
    </location>
</feature>
<keyword evidence="8" id="KW-0732">Signal</keyword>
<dbReference type="Proteomes" id="UP001199816">
    <property type="component" value="Unassembled WGS sequence"/>
</dbReference>
<dbReference type="NCBIfam" id="TIGR04056">
    <property type="entry name" value="OMP_RagA_SusC"/>
    <property type="match status" value="1"/>
</dbReference>
<dbReference type="SMART" id="SM00965">
    <property type="entry name" value="STN"/>
    <property type="match status" value="1"/>
</dbReference>
<comment type="similarity">
    <text evidence="7">Belongs to the TonB-dependent receptor family.</text>
</comment>
<keyword evidence="4 7" id="KW-0812">Transmembrane</keyword>
<keyword evidence="11" id="KW-1185">Reference proteome</keyword>
<evidence type="ECO:0000256" key="2">
    <source>
        <dbReference type="ARBA" id="ARBA00022448"/>
    </source>
</evidence>
<evidence type="ECO:0000256" key="7">
    <source>
        <dbReference type="PROSITE-ProRule" id="PRU01360"/>
    </source>
</evidence>
<dbReference type="EMBL" id="JAJNEC010000006">
    <property type="protein sequence ID" value="MCD2425269.1"/>
    <property type="molecule type" value="Genomic_DNA"/>
</dbReference>
<dbReference type="Gene3D" id="2.60.40.1120">
    <property type="entry name" value="Carboxypeptidase-like, regulatory domain"/>
    <property type="match status" value="1"/>
</dbReference>
<evidence type="ECO:0000256" key="8">
    <source>
        <dbReference type="SAM" id="SignalP"/>
    </source>
</evidence>
<keyword evidence="2 7" id="KW-0813">Transport</keyword>
<dbReference type="InterPro" id="IPR008969">
    <property type="entry name" value="CarboxyPept-like_regulatory"/>
</dbReference>
<gene>
    <name evidence="10" type="ORF">LQ567_20955</name>
</gene>
<comment type="caution">
    <text evidence="10">The sequence shown here is derived from an EMBL/GenBank/DDBJ whole genome shotgun (WGS) entry which is preliminary data.</text>
</comment>
<dbReference type="InterPro" id="IPR037066">
    <property type="entry name" value="Plug_dom_sf"/>
</dbReference>
<evidence type="ECO:0000259" key="9">
    <source>
        <dbReference type="SMART" id="SM00965"/>
    </source>
</evidence>
<sequence length="1115" mass="124515">MKLTILFACIALNVSANVFSQDKVSLHIQKENLANVLKMIEQQTSYRFVYSSSYVPVEKNISISVKNASINEVLTQLLRGTNLGFSVTGTSLVTISRQEDITITGTVKNEQGEPLIGASVKIKGSATGIATDGDGRFSIRVPAGGSILVFSHVGYEDVEVPVTTPQSISIVLKEKQQESAEVVVIGYGTQKKINLSGAVAQVGGKDLVNRPVPNVTAALQGVVPGVTVTRSSGKPGAEGISFQIRGATSSNGASALVLVDGIEQNINLIDPNEVETISVLKDASASAIYGARAAAGVVLITTKKAALGKTRVTFNGYYGWNINARMPERLNSWDEQILIDEARANATGSPEYNAEQREWIRNPNLWYRPNPATDRWEYFANTNWIKEGMDKVNHMQNYSLSVSGGTDKLNYLVMGSFYNRDGVLRYGPDNNDRYNLRSNINAELNKYISLKVNLGYISSVIDENSYGTDGIINLIYRGRTRQPLYVPDEDTTGQRYNGDLMLNPVDIENNAGLKRSNLENLTARLGFQVKNVVKGLTLDVIGWRNQGFLTSEAHNRSIFWYGRSKNTVRGVINDPNSISVIKAKSFQNNLQGYLTYQLNVGGDHHIKLMQGGSYEEYRADSLTTSVQRMFNNEVFNVNFGDPTTLQSRQDIGTWALASAFGRVNYDYKGRYFLEASYRYDGSSRLAPENRWQLFPSFSAAWRLGDEPFIRDHLSFVNDLKLRGSWGELGNGSPLGYYPYLATLTSGNNLVFNNARAQYYYQEVLASPFVTWETLQQMNIGLDLALFRNRLQLTADYYVKRNKDMLAKVNLPSIIGVATPFYNTGELKSWGTELDVKWNDKWGAVNYNIGFNISDMQNKLVKYNGLNVINLDANAQGGITPLLEGYPLNTVWGYRTDGFFQTQQEADDYRSRIQVPPNASFPVKSAPGDIRYVDLNGDNRINFGSATPQDRGDLVYLGTTNPRYAYGFNLGLNWKGVDFSVFFQGVLDRKFVVNPTAMVPYIGTAEQASTIHMDRWTPDNPNAYFARMYQQASFNYLTSDRWTQNGNYLRLKNLQIGYKVPMKRGAIKDLRVYASGQDLWEHTKVLKIFDPEVPNDVRTTAYPFYRSVSVGLNMTL</sequence>
<proteinExistence type="inferred from homology"/>
<keyword evidence="6 7" id="KW-0998">Cell outer membrane</keyword>
<keyword evidence="5 7" id="KW-0472">Membrane</keyword>
<organism evidence="10 11">
    <name type="scientific">Niabella pedocola</name>
    <dbReference type="NCBI Taxonomy" id="1752077"/>
    <lineage>
        <taxon>Bacteria</taxon>
        <taxon>Pseudomonadati</taxon>
        <taxon>Bacteroidota</taxon>
        <taxon>Chitinophagia</taxon>
        <taxon>Chitinophagales</taxon>
        <taxon>Chitinophagaceae</taxon>
        <taxon>Niabella</taxon>
    </lineage>
</organism>
<evidence type="ECO:0000256" key="5">
    <source>
        <dbReference type="ARBA" id="ARBA00023136"/>
    </source>
</evidence>
<dbReference type="Pfam" id="PF13715">
    <property type="entry name" value="CarbopepD_reg_2"/>
    <property type="match status" value="1"/>
</dbReference>
<evidence type="ECO:0000256" key="3">
    <source>
        <dbReference type="ARBA" id="ARBA00022452"/>
    </source>
</evidence>
<keyword evidence="3 7" id="KW-1134">Transmembrane beta strand</keyword>
<dbReference type="SUPFAM" id="SSF56935">
    <property type="entry name" value="Porins"/>
    <property type="match status" value="1"/>
</dbReference>
<dbReference type="Pfam" id="PF07715">
    <property type="entry name" value="Plug"/>
    <property type="match status" value="1"/>
</dbReference>
<dbReference type="InterPro" id="IPR039426">
    <property type="entry name" value="TonB-dep_rcpt-like"/>
</dbReference>
<dbReference type="Pfam" id="PF07660">
    <property type="entry name" value="STN"/>
    <property type="match status" value="1"/>
</dbReference>
<name>A0ABS8PWR8_9BACT</name>
<accession>A0ABS8PWR8</accession>
<evidence type="ECO:0000256" key="6">
    <source>
        <dbReference type="ARBA" id="ARBA00023237"/>
    </source>
</evidence>
<comment type="subcellular location">
    <subcellularLocation>
        <location evidence="1 7">Cell outer membrane</location>
        <topology evidence="1 7">Multi-pass membrane protein</topology>
    </subcellularLocation>
</comment>
<dbReference type="InterPro" id="IPR012910">
    <property type="entry name" value="Plug_dom"/>
</dbReference>
<feature type="signal peptide" evidence="8">
    <location>
        <begin position="1"/>
        <end position="20"/>
    </location>
</feature>
<reference evidence="10 11" key="1">
    <citation type="submission" date="2021-11" db="EMBL/GenBank/DDBJ databases">
        <title>Genomic of Niabella pedocola.</title>
        <authorList>
            <person name="Wu T."/>
        </authorList>
    </citation>
    <scope>NUCLEOTIDE SEQUENCE [LARGE SCALE GENOMIC DNA]</scope>
    <source>
        <strain evidence="10 11">JCM 31011</strain>
    </source>
</reference>
<feature type="chain" id="PRO_5045955203" evidence="8">
    <location>
        <begin position="21"/>
        <end position="1115"/>
    </location>
</feature>
<evidence type="ECO:0000313" key="11">
    <source>
        <dbReference type="Proteomes" id="UP001199816"/>
    </source>
</evidence>
<dbReference type="InterPro" id="IPR036942">
    <property type="entry name" value="Beta-barrel_TonB_sf"/>
</dbReference>
<dbReference type="RefSeq" id="WP_231007713.1">
    <property type="nucleotide sequence ID" value="NZ_JAJNEC010000006.1"/>
</dbReference>
<keyword evidence="10" id="KW-0675">Receptor</keyword>
<dbReference type="InterPro" id="IPR023996">
    <property type="entry name" value="TonB-dep_OMP_SusC/RagA"/>
</dbReference>
<evidence type="ECO:0000313" key="10">
    <source>
        <dbReference type="EMBL" id="MCD2425269.1"/>
    </source>
</evidence>
<dbReference type="InterPro" id="IPR011662">
    <property type="entry name" value="Secretin/TonB_short_N"/>
</dbReference>
<dbReference type="InterPro" id="IPR023997">
    <property type="entry name" value="TonB-dep_OMP_SusC/RagA_CS"/>
</dbReference>
<protein>
    <submittedName>
        <fullName evidence="10">TonB-dependent receptor</fullName>
    </submittedName>
</protein>
<evidence type="ECO:0000256" key="4">
    <source>
        <dbReference type="ARBA" id="ARBA00022692"/>
    </source>
</evidence>
<evidence type="ECO:0000256" key="1">
    <source>
        <dbReference type="ARBA" id="ARBA00004571"/>
    </source>
</evidence>
<dbReference type="NCBIfam" id="TIGR04057">
    <property type="entry name" value="SusC_RagA_signa"/>
    <property type="match status" value="1"/>
</dbReference>